<gene>
    <name evidence="1" type="ORF">HYH02_001388</name>
</gene>
<accession>A0A835WU88</accession>
<proteinExistence type="predicted"/>
<dbReference type="Proteomes" id="UP000613740">
    <property type="component" value="Unassembled WGS sequence"/>
</dbReference>
<dbReference type="EMBL" id="JAEHOD010000002">
    <property type="protein sequence ID" value="KAG2454364.1"/>
    <property type="molecule type" value="Genomic_DNA"/>
</dbReference>
<evidence type="ECO:0000313" key="2">
    <source>
        <dbReference type="Proteomes" id="UP000613740"/>
    </source>
</evidence>
<name>A0A835WU88_9CHLO</name>
<comment type="caution">
    <text evidence="1">The sequence shown here is derived from an EMBL/GenBank/DDBJ whole genome shotgun (WGS) entry which is preliminary data.</text>
</comment>
<keyword evidence="2" id="KW-1185">Reference proteome</keyword>
<organism evidence="1 2">
    <name type="scientific">Chlamydomonas schloesseri</name>
    <dbReference type="NCBI Taxonomy" id="2026947"/>
    <lineage>
        <taxon>Eukaryota</taxon>
        <taxon>Viridiplantae</taxon>
        <taxon>Chlorophyta</taxon>
        <taxon>core chlorophytes</taxon>
        <taxon>Chlorophyceae</taxon>
        <taxon>CS clade</taxon>
        <taxon>Chlamydomonadales</taxon>
        <taxon>Chlamydomonadaceae</taxon>
        <taxon>Chlamydomonas</taxon>
    </lineage>
</organism>
<protein>
    <submittedName>
        <fullName evidence="1">Uncharacterized protein</fullName>
    </submittedName>
</protein>
<sequence length="96" mass="9576">MGADLGGSGRPAAGVEAGGCTNNFGVAGQVRLRCLVGGSWALCRGRSGCLGQGRPRKHSHIAPHTVICACGGVVGPGADGRDTAKRAVPLAWLLPC</sequence>
<reference evidence="1" key="1">
    <citation type="journal article" date="2020" name="bioRxiv">
        <title>Comparative genomics of Chlamydomonas.</title>
        <authorList>
            <person name="Craig R.J."/>
            <person name="Hasan A.R."/>
            <person name="Ness R.W."/>
            <person name="Keightley P.D."/>
        </authorList>
    </citation>
    <scope>NUCLEOTIDE SEQUENCE</scope>
    <source>
        <strain evidence="1">CCAP 11/173</strain>
    </source>
</reference>
<evidence type="ECO:0000313" key="1">
    <source>
        <dbReference type="EMBL" id="KAG2454364.1"/>
    </source>
</evidence>
<dbReference type="AlphaFoldDB" id="A0A835WU88"/>